<dbReference type="InterPro" id="IPR037185">
    <property type="entry name" value="EmrE-like"/>
</dbReference>
<evidence type="ECO:0000313" key="9">
    <source>
        <dbReference type="EMBL" id="GEK57543.1"/>
    </source>
</evidence>
<dbReference type="AlphaFoldDB" id="A0A510Y2X4"/>
<dbReference type="GO" id="GO:0005886">
    <property type="term" value="C:plasma membrane"/>
    <property type="evidence" value="ECO:0007669"/>
    <property type="project" value="UniProtKB-SubCell"/>
</dbReference>
<dbReference type="FunFam" id="1.10.3730.20:FF:000001">
    <property type="entry name" value="Quaternary ammonium compound resistance transporter SugE"/>
    <property type="match status" value="1"/>
</dbReference>
<gene>
    <name evidence="9" type="primary">ykkD</name>
    <name evidence="9" type="ORF">MHA01_04480</name>
</gene>
<evidence type="ECO:0000256" key="5">
    <source>
        <dbReference type="ARBA" id="ARBA00022989"/>
    </source>
</evidence>
<dbReference type="GO" id="GO:0022857">
    <property type="term" value="F:transmembrane transporter activity"/>
    <property type="evidence" value="ECO:0007669"/>
    <property type="project" value="InterPro"/>
</dbReference>
<sequence length="106" mass="11446">MMTWLYLIGAGIFEMIGVSMINEWIQKRVIWPLFMIAGGFGASFFLLSLAMQTLPMGTAYAVWTGIGAAGSALFGMLWYKEPANVGRIVSIAVILSSVVGLKLIAP</sequence>
<evidence type="ECO:0000256" key="7">
    <source>
        <dbReference type="RuleBase" id="RU003942"/>
    </source>
</evidence>
<proteinExistence type="inferred from homology"/>
<feature type="transmembrane region" description="Helical" evidence="8">
    <location>
        <begin position="85"/>
        <end position="105"/>
    </location>
</feature>
<keyword evidence="2" id="KW-0813">Transport</keyword>
<dbReference type="STRING" id="1371.GCA_900166605_00641"/>
<evidence type="ECO:0000313" key="10">
    <source>
        <dbReference type="Proteomes" id="UP000321051"/>
    </source>
</evidence>
<keyword evidence="6 8" id="KW-0472">Membrane</keyword>
<dbReference type="EMBL" id="BJUN01000002">
    <property type="protein sequence ID" value="GEK57543.1"/>
    <property type="molecule type" value="Genomic_DNA"/>
</dbReference>
<accession>A0A510Y2X4</accession>
<evidence type="ECO:0000256" key="8">
    <source>
        <dbReference type="SAM" id="Phobius"/>
    </source>
</evidence>
<comment type="caution">
    <text evidence="9">The sequence shown here is derived from an EMBL/GenBank/DDBJ whole genome shotgun (WGS) entry which is preliminary data.</text>
</comment>
<dbReference type="InterPro" id="IPR045324">
    <property type="entry name" value="Small_multidrug_res"/>
</dbReference>
<dbReference type="Proteomes" id="UP000321051">
    <property type="component" value="Unassembled WGS sequence"/>
</dbReference>
<dbReference type="PANTHER" id="PTHR30561">
    <property type="entry name" value="SMR FAMILY PROTON-DEPENDENT DRUG EFFLUX TRANSPORTER SUGE"/>
    <property type="match status" value="1"/>
</dbReference>
<keyword evidence="10" id="KW-1185">Reference proteome</keyword>
<keyword evidence="4 7" id="KW-0812">Transmembrane</keyword>
<evidence type="ECO:0000256" key="1">
    <source>
        <dbReference type="ARBA" id="ARBA00004651"/>
    </source>
</evidence>
<dbReference type="Pfam" id="PF00893">
    <property type="entry name" value="Multi_Drug_Res"/>
    <property type="match status" value="1"/>
</dbReference>
<name>A0A510Y2X4_MARHA</name>
<comment type="subcellular location">
    <subcellularLocation>
        <location evidence="1 7">Cell membrane</location>
        <topology evidence="1 7">Multi-pass membrane protein</topology>
    </subcellularLocation>
</comment>
<feature type="transmembrane region" description="Helical" evidence="8">
    <location>
        <begin position="29"/>
        <end position="51"/>
    </location>
</feature>
<dbReference type="SUPFAM" id="SSF103481">
    <property type="entry name" value="Multidrug resistance efflux transporter EmrE"/>
    <property type="match status" value="1"/>
</dbReference>
<keyword evidence="5 8" id="KW-1133">Transmembrane helix</keyword>
<feature type="transmembrane region" description="Helical" evidence="8">
    <location>
        <begin position="57"/>
        <end position="78"/>
    </location>
</feature>
<comment type="similarity">
    <text evidence="7">Belongs to the drug/metabolite transporter (DMT) superfamily. Small multidrug resistance (SMR) (TC 2.A.7.1) family.</text>
</comment>
<protein>
    <submittedName>
        <fullName evidence="9">Multidrug resistance protein YkkD</fullName>
    </submittedName>
</protein>
<reference evidence="9 10" key="1">
    <citation type="submission" date="2019-07" db="EMBL/GenBank/DDBJ databases">
        <title>Whole genome shotgun sequence of Marinococcus halophilus NBRC 102359.</title>
        <authorList>
            <person name="Hosoyama A."/>
            <person name="Uohara A."/>
            <person name="Ohji S."/>
            <person name="Ichikawa N."/>
        </authorList>
    </citation>
    <scope>NUCLEOTIDE SEQUENCE [LARGE SCALE GENOMIC DNA]</scope>
    <source>
        <strain evidence="9 10">NBRC 102359</strain>
    </source>
</reference>
<feature type="transmembrane region" description="Helical" evidence="8">
    <location>
        <begin position="6"/>
        <end position="22"/>
    </location>
</feature>
<keyword evidence="3" id="KW-1003">Cell membrane</keyword>
<evidence type="ECO:0000256" key="2">
    <source>
        <dbReference type="ARBA" id="ARBA00022448"/>
    </source>
</evidence>
<organism evidence="9 10">
    <name type="scientific">Marinococcus halophilus</name>
    <dbReference type="NCBI Taxonomy" id="1371"/>
    <lineage>
        <taxon>Bacteria</taxon>
        <taxon>Bacillati</taxon>
        <taxon>Bacillota</taxon>
        <taxon>Bacilli</taxon>
        <taxon>Bacillales</taxon>
        <taxon>Bacillaceae</taxon>
        <taxon>Marinococcus</taxon>
    </lineage>
</organism>
<evidence type="ECO:0000256" key="6">
    <source>
        <dbReference type="ARBA" id="ARBA00023136"/>
    </source>
</evidence>
<dbReference type="PANTHER" id="PTHR30561:SF0">
    <property type="entry name" value="GUANIDINIUM EXPORTER"/>
    <property type="match status" value="1"/>
</dbReference>
<evidence type="ECO:0000256" key="4">
    <source>
        <dbReference type="ARBA" id="ARBA00022692"/>
    </source>
</evidence>
<dbReference type="Gene3D" id="1.10.3730.20">
    <property type="match status" value="1"/>
</dbReference>
<evidence type="ECO:0000256" key="3">
    <source>
        <dbReference type="ARBA" id="ARBA00022475"/>
    </source>
</evidence>
<dbReference type="InterPro" id="IPR000390">
    <property type="entry name" value="Small_drug/metabolite_transptr"/>
</dbReference>